<dbReference type="Gene3D" id="1.10.599.10">
    <property type="entry name" value="Aldehyde Ferredoxin Oxidoreductase Protein, subunit A, domain 3"/>
    <property type="match status" value="1"/>
</dbReference>
<dbReference type="PANTHER" id="PTHR30038">
    <property type="entry name" value="ALDEHYDE FERREDOXIN OXIDOREDUCTASE"/>
    <property type="match status" value="1"/>
</dbReference>
<keyword evidence="11" id="KW-1185">Reference proteome</keyword>
<evidence type="ECO:0000259" key="9">
    <source>
        <dbReference type="SMART" id="SM00790"/>
    </source>
</evidence>
<keyword evidence="4" id="KW-0479">Metal-binding</keyword>
<dbReference type="Pfam" id="PF01314">
    <property type="entry name" value="AFOR_C"/>
    <property type="match status" value="1"/>
</dbReference>
<dbReference type="SUPFAM" id="SSF48310">
    <property type="entry name" value="Aldehyde ferredoxin oxidoreductase, C-terminal domains"/>
    <property type="match status" value="1"/>
</dbReference>
<dbReference type="SUPFAM" id="SSF56228">
    <property type="entry name" value="Aldehyde ferredoxin oxidoreductase, N-terminal domain"/>
    <property type="match status" value="1"/>
</dbReference>
<evidence type="ECO:0000256" key="4">
    <source>
        <dbReference type="ARBA" id="ARBA00022723"/>
    </source>
</evidence>
<dbReference type="InterPro" id="IPR001203">
    <property type="entry name" value="OxRdtase_Ald_Fedxn_C"/>
</dbReference>
<comment type="similarity">
    <text evidence="2">Belongs to the AOR/FOR family.</text>
</comment>
<keyword evidence="5" id="KW-0560">Oxidoreductase</keyword>
<keyword evidence="7" id="KW-0411">Iron-sulfur</keyword>
<keyword evidence="3" id="KW-0004">4Fe-4S</keyword>
<dbReference type="SMART" id="SM00790">
    <property type="entry name" value="AFOR_N"/>
    <property type="match status" value="1"/>
</dbReference>
<dbReference type="Gene3D" id="1.10.569.10">
    <property type="entry name" value="Aldehyde Ferredoxin Oxidoreductase Protein, subunit A, domain 2"/>
    <property type="match status" value="1"/>
</dbReference>
<accession>A0ABU9VP44</accession>
<dbReference type="InterPro" id="IPR013984">
    <property type="entry name" value="Ald_Fedxn_OxRdtase_dom2"/>
</dbReference>
<comment type="cofactor">
    <cofactor evidence="1">
        <name>[4Fe-4S] cluster</name>
        <dbReference type="ChEBI" id="CHEBI:49883"/>
    </cofactor>
</comment>
<comment type="cofactor">
    <cofactor evidence="8">
        <name>tungstopterin</name>
        <dbReference type="ChEBI" id="CHEBI:30402"/>
    </cofactor>
</comment>
<dbReference type="InterPro" id="IPR051919">
    <property type="entry name" value="W-dependent_AOR"/>
</dbReference>
<dbReference type="InterPro" id="IPR036021">
    <property type="entry name" value="Tungsten_al_ferr_oxy-like_C"/>
</dbReference>
<protein>
    <submittedName>
        <fullName evidence="10">Aldehyde ferredoxin oxidoreductase N-terminal domain-containing protein</fullName>
    </submittedName>
</protein>
<gene>
    <name evidence="10" type="ORF">AAIG11_00140</name>
</gene>
<dbReference type="EMBL" id="JBCITM010000001">
    <property type="protein sequence ID" value="MEN1758867.1"/>
    <property type="molecule type" value="Genomic_DNA"/>
</dbReference>
<evidence type="ECO:0000313" key="11">
    <source>
        <dbReference type="Proteomes" id="UP001407405"/>
    </source>
</evidence>
<dbReference type="PANTHER" id="PTHR30038:SF8">
    <property type="entry name" value="ALDEHYDE FERREDOXIN OXIDOREDUCTASE"/>
    <property type="match status" value="1"/>
</dbReference>
<dbReference type="RefSeq" id="WP_343184254.1">
    <property type="nucleotide sequence ID" value="NZ_JBCITM010000001.1"/>
</dbReference>
<reference evidence="10 11" key="1">
    <citation type="submission" date="2024-04" db="EMBL/GenBank/DDBJ databases">
        <title>Genome sequencing and metabolic network reconstruction of aminoacids and betaine degradation by Anoxynatronum sibiricum.</title>
        <authorList>
            <person name="Detkova E.N."/>
            <person name="Boltjanskaja Y.V."/>
            <person name="Mardanov A.V."/>
            <person name="Kevbrin V."/>
        </authorList>
    </citation>
    <scope>NUCLEOTIDE SEQUENCE [LARGE SCALE GENOMIC DNA]</scope>
    <source>
        <strain evidence="10 11">Z-7981</strain>
    </source>
</reference>
<organism evidence="10 11">
    <name type="scientific">Anoxynatronum sibiricum</name>
    <dbReference type="NCBI Taxonomy" id="210623"/>
    <lineage>
        <taxon>Bacteria</taxon>
        <taxon>Bacillati</taxon>
        <taxon>Bacillota</taxon>
        <taxon>Clostridia</taxon>
        <taxon>Eubacteriales</taxon>
        <taxon>Clostridiaceae</taxon>
        <taxon>Anoxynatronum</taxon>
    </lineage>
</organism>
<evidence type="ECO:0000256" key="5">
    <source>
        <dbReference type="ARBA" id="ARBA00023002"/>
    </source>
</evidence>
<evidence type="ECO:0000313" key="10">
    <source>
        <dbReference type="EMBL" id="MEN1758867.1"/>
    </source>
</evidence>
<dbReference type="Gene3D" id="3.60.9.10">
    <property type="entry name" value="Aldehyde ferredoxin oxidoreductase, N-terminal domain"/>
    <property type="match status" value="1"/>
</dbReference>
<keyword evidence="6" id="KW-0408">Iron</keyword>
<dbReference type="Pfam" id="PF02730">
    <property type="entry name" value="AFOR_N"/>
    <property type="match status" value="1"/>
</dbReference>
<evidence type="ECO:0000256" key="8">
    <source>
        <dbReference type="ARBA" id="ARBA00049934"/>
    </source>
</evidence>
<dbReference type="InterPro" id="IPR036503">
    <property type="entry name" value="Ald_Fedxn_OxRdtase_N_sf"/>
</dbReference>
<name>A0ABU9VP44_9CLOT</name>
<dbReference type="InterPro" id="IPR013985">
    <property type="entry name" value="Ald_Fedxn_OxRdtase_dom3"/>
</dbReference>
<evidence type="ECO:0000256" key="7">
    <source>
        <dbReference type="ARBA" id="ARBA00023014"/>
    </source>
</evidence>
<feature type="domain" description="Aldehyde ferredoxin oxidoreductase N-terminal" evidence="9">
    <location>
        <begin position="6"/>
        <end position="205"/>
    </location>
</feature>
<comment type="caution">
    <text evidence="10">The sequence shown here is derived from an EMBL/GenBank/DDBJ whole genome shotgun (WGS) entry which is preliminary data.</text>
</comment>
<evidence type="ECO:0000256" key="2">
    <source>
        <dbReference type="ARBA" id="ARBA00011032"/>
    </source>
</evidence>
<sequence>MNKRRICVMEINMTTQKVEVSHREDLARYLGGTGLAAKLFSENMDPELDALHPDQPVILANGPLNTIFPVVTKVVAVFRSPLTGEYGESHAGMRLGLAMRGAGVDALILRGKAHQPTYLVIGPQGVQFKNASAMWGLGCGETGTILRRIAPGRGYRSCIRIGPAGEKGVAFAGVNVDTYRHFGRLGMGAVLGAKNLKAAVIYGDREEEIQDLKAYRAAYEKVYQKVVKTDLMEKYHDLGTSINVIPLNELNALPTRNMQQSSFEAAEAISGETFAKKTLLRQVACSGCPIGCIHLGLFREEFGHSHEYKFQSISYDHELIFALGSYLGMSNTQKVYQLIDAVEQLGLDAITAGVALGWVIEALEKGLITKDDVLTSVAFDDPESCKKALGYMVSQPNEFYRTLAKGVEAAAEAYGGLEFAMTMGKHEMAGYHTGHANLVGMAVGSRHSHLDNAGYSVDQKHREQDPKTMVEALVKEEQQRNVLTSLCICLFARSIYDTETVLEALASIGIQTTEEALEALGEEIYALKNNVRHQLGFSVDNLRFADRFFETVSLSGQLSRETLAEMIDHYKQLTK</sequence>
<dbReference type="Proteomes" id="UP001407405">
    <property type="component" value="Unassembled WGS sequence"/>
</dbReference>
<proteinExistence type="inferred from homology"/>
<evidence type="ECO:0000256" key="6">
    <source>
        <dbReference type="ARBA" id="ARBA00023004"/>
    </source>
</evidence>
<evidence type="ECO:0000256" key="3">
    <source>
        <dbReference type="ARBA" id="ARBA00022485"/>
    </source>
</evidence>
<dbReference type="InterPro" id="IPR013983">
    <property type="entry name" value="Ald_Fedxn_OxRdtase_N"/>
</dbReference>
<evidence type="ECO:0000256" key="1">
    <source>
        <dbReference type="ARBA" id="ARBA00001966"/>
    </source>
</evidence>